<sequence length="681" mass="76156">MIPFGSTPSPREKLEHWLEEALEPTGRLPFSFRYGGSPSAGLLRTCAFTKEVRALDAGADRITAAYQLADGLQATVQCTYYKDTPAVEWSLSFRNNGGKNSAVLEHVKPLDLGVEYSPFRTAGTQQYGAHDNILYYSGGSDCKADDFLPLQEILHYISNKGSMHFGSLNGRPTSGSHGCFPYFNLKTQDCGVILALAWGGQWELDLQLQAREPGSSAACFRFSGGMPGTRLFLLPGEQISTPRVLVMPWSGEVDDAQNSFRRHMLRRHHPHIDGRPVRLPVSATCWGTDEQDHLRQLELIERSGLPVDAYWIDAGWYGKPGTHCNEKTSNDWSDNVGYHEHDPLRYPDGLRPVSDRARALGMKFLLWFEHERAVYGTPATLEHPEFFLGERKKGAHLILNLGDPKAWQWMFNNISTKITDYGIDILRVDHNVDPLAAWEANDPPGRHGITQIRCVEGFYRLWDALLERHPGLVIDNCASGGRRLEFEAMGRSVALFRTDYSCYTDNSPTGHQMMTCGLGKWVPVSSPGGSFSDRYTFRSMMNQGISISVGEIEAALNDPDRLAELRAMFAELERVRDLYAADLYPLTNVTVCNRDWLAYELCDPAKNRAAVVCFRREECPFEASRFRLKGLRPASAYRVEDAGSGETVVRTGRSLMEEGLPVTLGQPRSSALLYIDPDASL</sequence>
<keyword evidence="2" id="KW-0326">Glycosidase</keyword>
<dbReference type="GO" id="GO:0016798">
    <property type="term" value="F:hydrolase activity, acting on glycosyl bonds"/>
    <property type="evidence" value="ECO:0007669"/>
    <property type="project" value="UniProtKB-KW"/>
</dbReference>
<keyword evidence="1" id="KW-0378">Hydrolase</keyword>
<dbReference type="Gene3D" id="3.20.20.70">
    <property type="entry name" value="Aldolase class I"/>
    <property type="match status" value="1"/>
</dbReference>
<comment type="caution">
    <text evidence="4">The sequence shown here is derived from an EMBL/GenBank/DDBJ whole genome shotgun (WGS) entry which is preliminary data.</text>
</comment>
<name>A0A328UDH4_9FIRM</name>
<dbReference type="InterPro" id="IPR031705">
    <property type="entry name" value="Glyco_hydro_36_C"/>
</dbReference>
<gene>
    <name evidence="4" type="ORF">DPQ25_10315</name>
</gene>
<protein>
    <recommendedName>
        <fullName evidence="3">Glycosyl hydrolase family 36 C-terminal domain-containing protein</fullName>
    </recommendedName>
</protein>
<dbReference type="AlphaFoldDB" id="A0A328UDH4"/>
<dbReference type="RefSeq" id="WP_112333102.1">
    <property type="nucleotide sequence ID" value="NZ_QLYR01000007.1"/>
</dbReference>
<dbReference type="Pfam" id="PF02065">
    <property type="entry name" value="Melibiase"/>
    <property type="match status" value="1"/>
</dbReference>
<dbReference type="EMBL" id="QLYR01000007">
    <property type="protein sequence ID" value="RAQ28146.1"/>
    <property type="molecule type" value="Genomic_DNA"/>
</dbReference>
<evidence type="ECO:0000256" key="1">
    <source>
        <dbReference type="ARBA" id="ARBA00022801"/>
    </source>
</evidence>
<proteinExistence type="predicted"/>
<accession>A0A328UDH4</accession>
<dbReference type="Gene3D" id="2.60.40.1180">
    <property type="entry name" value="Golgi alpha-mannosidase II"/>
    <property type="match status" value="1"/>
</dbReference>
<keyword evidence="5" id="KW-1185">Reference proteome</keyword>
<reference evidence="4 5" key="1">
    <citation type="submission" date="2018-06" db="EMBL/GenBank/DDBJ databases">
        <title>Noncontiguous genome sequence of Ruminococcaceae bacterium ASD2818.</title>
        <authorList>
            <person name="Chaplin A.V."/>
            <person name="Sokolova S.R."/>
            <person name="Kochetkova T.O."/>
            <person name="Goltsov A.Y."/>
            <person name="Trofimov D.Y."/>
            <person name="Efimov B.A."/>
        </authorList>
    </citation>
    <scope>NUCLEOTIDE SEQUENCE [LARGE SCALE GENOMIC DNA]</scope>
    <source>
        <strain evidence="4 5">ASD2818</strain>
    </source>
</reference>
<dbReference type="Gene3D" id="2.70.98.60">
    <property type="entry name" value="alpha-galactosidase from lactobacil brevis"/>
    <property type="match status" value="1"/>
</dbReference>
<evidence type="ECO:0000259" key="3">
    <source>
        <dbReference type="Pfam" id="PF16874"/>
    </source>
</evidence>
<dbReference type="Proteomes" id="UP000249377">
    <property type="component" value="Unassembled WGS sequence"/>
</dbReference>
<evidence type="ECO:0000256" key="2">
    <source>
        <dbReference type="ARBA" id="ARBA00023295"/>
    </source>
</evidence>
<dbReference type="InterPro" id="IPR038417">
    <property type="entry name" value="Alpga-gal_N_sf"/>
</dbReference>
<dbReference type="SUPFAM" id="SSF51445">
    <property type="entry name" value="(Trans)glycosidases"/>
    <property type="match status" value="1"/>
</dbReference>
<dbReference type="InterPro" id="IPR013785">
    <property type="entry name" value="Aldolase_TIM"/>
</dbReference>
<dbReference type="Pfam" id="PF16874">
    <property type="entry name" value="Glyco_hydro_36C"/>
    <property type="match status" value="1"/>
</dbReference>
<dbReference type="InterPro" id="IPR013780">
    <property type="entry name" value="Glyco_hydro_b"/>
</dbReference>
<evidence type="ECO:0000313" key="4">
    <source>
        <dbReference type="EMBL" id="RAQ28146.1"/>
    </source>
</evidence>
<evidence type="ECO:0000313" key="5">
    <source>
        <dbReference type="Proteomes" id="UP000249377"/>
    </source>
</evidence>
<dbReference type="InterPro" id="IPR017853">
    <property type="entry name" value="GH"/>
</dbReference>
<organism evidence="4 5">
    <name type="scientific">Hydrogeniiclostridium mannosilyticum</name>
    <dbReference type="NCBI Taxonomy" id="2764322"/>
    <lineage>
        <taxon>Bacteria</taxon>
        <taxon>Bacillati</taxon>
        <taxon>Bacillota</taxon>
        <taxon>Clostridia</taxon>
        <taxon>Eubacteriales</taxon>
        <taxon>Acutalibacteraceae</taxon>
        <taxon>Hydrogeniiclostridium</taxon>
    </lineage>
</organism>
<feature type="domain" description="Glycosyl hydrolase family 36 C-terminal" evidence="3">
    <location>
        <begin position="596"/>
        <end position="674"/>
    </location>
</feature>